<accession>A0A8J3JYR0</accession>
<keyword evidence="2" id="KW-0812">Transmembrane</keyword>
<evidence type="ECO:0000313" key="3">
    <source>
        <dbReference type="EMBL" id="GIF89317.1"/>
    </source>
</evidence>
<name>A0A8J3JYR0_9ACTN</name>
<sequence>MILLGLLLVFGLAGLALVAFMDNDGLFTTSVGTVELFGYQAALTVGEVFLIGAAAGALILAGLFMLFGGAGRRARRRLAARRELQAQRAENLDLKRRHESIATELAAQRAAEAGAADAEREVESARTAREAKLARGAAEAESDERLSTR</sequence>
<dbReference type="Proteomes" id="UP000619293">
    <property type="component" value="Unassembled WGS sequence"/>
</dbReference>
<dbReference type="RefSeq" id="WP_191839292.1">
    <property type="nucleotide sequence ID" value="NZ_BONG01000014.1"/>
</dbReference>
<evidence type="ECO:0000256" key="2">
    <source>
        <dbReference type="SAM" id="Phobius"/>
    </source>
</evidence>
<dbReference type="AlphaFoldDB" id="A0A8J3JYR0"/>
<organism evidence="3 4">
    <name type="scientific">Catellatospora chokoriensis</name>
    <dbReference type="NCBI Taxonomy" id="310353"/>
    <lineage>
        <taxon>Bacteria</taxon>
        <taxon>Bacillati</taxon>
        <taxon>Actinomycetota</taxon>
        <taxon>Actinomycetes</taxon>
        <taxon>Micromonosporales</taxon>
        <taxon>Micromonosporaceae</taxon>
        <taxon>Catellatospora</taxon>
    </lineage>
</organism>
<keyword evidence="2" id="KW-0472">Membrane</keyword>
<comment type="caution">
    <text evidence="3">The sequence shown here is derived from an EMBL/GenBank/DDBJ whole genome shotgun (WGS) entry which is preliminary data.</text>
</comment>
<keyword evidence="2" id="KW-1133">Transmembrane helix</keyword>
<gene>
    <name evidence="3" type="ORF">Cch02nite_27610</name>
</gene>
<reference evidence="3 4" key="1">
    <citation type="submission" date="2021-01" db="EMBL/GenBank/DDBJ databases">
        <title>Whole genome shotgun sequence of Catellatospora chokoriensis NBRC 107358.</title>
        <authorList>
            <person name="Komaki H."/>
            <person name="Tamura T."/>
        </authorList>
    </citation>
    <scope>NUCLEOTIDE SEQUENCE [LARGE SCALE GENOMIC DNA]</scope>
    <source>
        <strain evidence="3 4">NBRC 107358</strain>
    </source>
</reference>
<evidence type="ECO:0000256" key="1">
    <source>
        <dbReference type="SAM" id="MobiDB-lite"/>
    </source>
</evidence>
<protein>
    <submittedName>
        <fullName evidence="3">Uncharacterized protein</fullName>
    </submittedName>
</protein>
<feature type="region of interest" description="Disordered" evidence="1">
    <location>
        <begin position="128"/>
        <end position="149"/>
    </location>
</feature>
<evidence type="ECO:0000313" key="4">
    <source>
        <dbReference type="Proteomes" id="UP000619293"/>
    </source>
</evidence>
<proteinExistence type="predicted"/>
<dbReference type="EMBL" id="BONG01000014">
    <property type="protein sequence ID" value="GIF89317.1"/>
    <property type="molecule type" value="Genomic_DNA"/>
</dbReference>
<keyword evidence="4" id="KW-1185">Reference proteome</keyword>
<feature type="transmembrane region" description="Helical" evidence="2">
    <location>
        <begin position="42"/>
        <end position="67"/>
    </location>
</feature>